<dbReference type="Proteomes" id="UP000576792">
    <property type="component" value="Unassembled WGS sequence"/>
</dbReference>
<proteinExistence type="predicted"/>
<organism evidence="2 3">
    <name type="scientific">Brevibacterium marinum</name>
    <dbReference type="NCBI Taxonomy" id="418643"/>
    <lineage>
        <taxon>Bacteria</taxon>
        <taxon>Bacillati</taxon>
        <taxon>Actinomycetota</taxon>
        <taxon>Actinomycetes</taxon>
        <taxon>Micrococcales</taxon>
        <taxon>Brevibacteriaceae</taxon>
        <taxon>Brevibacterium</taxon>
    </lineage>
</organism>
<dbReference type="Gene3D" id="3.30.1540.10">
    <property type="entry name" value="formyl-coa transferase, domain 3"/>
    <property type="match status" value="1"/>
</dbReference>
<dbReference type="EMBL" id="JAATJN010000001">
    <property type="protein sequence ID" value="NJC55379.1"/>
    <property type="molecule type" value="Genomic_DNA"/>
</dbReference>
<dbReference type="Pfam" id="PF02515">
    <property type="entry name" value="CoA_transf_3"/>
    <property type="match status" value="1"/>
</dbReference>
<dbReference type="PANTHER" id="PTHR48207">
    <property type="entry name" value="SUCCINATE--HYDROXYMETHYLGLUTARATE COA-TRANSFERASE"/>
    <property type="match status" value="1"/>
</dbReference>
<reference evidence="2 3" key="1">
    <citation type="submission" date="2020-03" db="EMBL/GenBank/DDBJ databases">
        <title>Sequencing the genomes of 1000 actinobacteria strains.</title>
        <authorList>
            <person name="Klenk H.-P."/>
        </authorList>
    </citation>
    <scope>NUCLEOTIDE SEQUENCE [LARGE SCALE GENOMIC DNA]</scope>
    <source>
        <strain evidence="2 3">DSM 18964</strain>
    </source>
</reference>
<dbReference type="PANTHER" id="PTHR48207:SF3">
    <property type="entry name" value="SUCCINATE--HYDROXYMETHYLGLUTARATE COA-TRANSFERASE"/>
    <property type="match status" value="1"/>
</dbReference>
<keyword evidence="3" id="KW-1185">Reference proteome</keyword>
<evidence type="ECO:0000313" key="3">
    <source>
        <dbReference type="Proteomes" id="UP000576792"/>
    </source>
</evidence>
<dbReference type="InterPro" id="IPR044855">
    <property type="entry name" value="CoA-Trfase_III_dom3_sf"/>
</dbReference>
<keyword evidence="1 2" id="KW-0808">Transferase</keyword>
<dbReference type="SUPFAM" id="SSF89796">
    <property type="entry name" value="CoA-transferase family III (CaiB/BaiF)"/>
    <property type="match status" value="1"/>
</dbReference>
<dbReference type="GO" id="GO:0008410">
    <property type="term" value="F:CoA-transferase activity"/>
    <property type="evidence" value="ECO:0007669"/>
    <property type="project" value="TreeGrafter"/>
</dbReference>
<gene>
    <name evidence="2" type="ORF">BKA07_000414</name>
</gene>
<name>A0A846RNR2_9MICO</name>
<accession>A0A846RNR2</accession>
<dbReference type="RefSeq" id="WP_167949428.1">
    <property type="nucleotide sequence ID" value="NZ_BAAAPQ010000026.1"/>
</dbReference>
<dbReference type="InterPro" id="IPR003673">
    <property type="entry name" value="CoA-Trfase_fam_III"/>
</dbReference>
<dbReference type="AlphaFoldDB" id="A0A846RNR2"/>
<dbReference type="InterPro" id="IPR023606">
    <property type="entry name" value="CoA-Trfase_III_dom_1_sf"/>
</dbReference>
<protein>
    <submittedName>
        <fullName evidence="2">Crotonobetainyl-CoA:carnitine CoA-transferase CaiB-like acyl-CoA transferase</fullName>
    </submittedName>
</protein>
<evidence type="ECO:0000256" key="1">
    <source>
        <dbReference type="ARBA" id="ARBA00022679"/>
    </source>
</evidence>
<sequence>MKPLEDIRIIAVEQYGAGPWGSMQLADLGADVIKIEDPNTGGDIGRYVPPYREDTDSLFYESFNRNKRSIALSLNDPSDREIFDRLVAGADVVYSNLRGDVPAKLGLTFETLRHLNEQIVCCNLSGYGGEGTAAKRPGYDYMLQSAAGWMDITGEPDGPPTKSGLSLVDFSGGLVAAISMLAAVHAARRDGTGSDCDLSLFDTAVSMLTYVGNWHLNEGFEPQRTTKSSHPSLVPFQAFEASDGWLTVGCAKEKFYIRLTEVIGDVRLNAEKFSSFDRRIEHKDELLAILDEAFHRRTADEWVDLLEAAGVPVAKVKSVAEALQDPLVAERGLVFDTEHSRWGTVKNVATAPRVGPRLTDNRAAPRIDEHRSELLAELDDTITRKGA</sequence>
<dbReference type="Gene3D" id="3.40.50.10540">
    <property type="entry name" value="Crotonobetainyl-coa:carnitine coa-transferase, domain 1"/>
    <property type="match status" value="1"/>
</dbReference>
<evidence type="ECO:0000313" key="2">
    <source>
        <dbReference type="EMBL" id="NJC55379.1"/>
    </source>
</evidence>
<dbReference type="InterPro" id="IPR050483">
    <property type="entry name" value="CoA-transferase_III_domain"/>
</dbReference>
<comment type="caution">
    <text evidence="2">The sequence shown here is derived from an EMBL/GenBank/DDBJ whole genome shotgun (WGS) entry which is preliminary data.</text>
</comment>